<dbReference type="EMBL" id="JAPWTJ010000931">
    <property type="protein sequence ID" value="KAJ8974786.1"/>
    <property type="molecule type" value="Genomic_DNA"/>
</dbReference>
<evidence type="ECO:0000313" key="2">
    <source>
        <dbReference type="EMBL" id="KAJ8974786.1"/>
    </source>
</evidence>
<proteinExistence type="predicted"/>
<dbReference type="PANTHER" id="PTHR12521:SF0">
    <property type="entry name" value="ADP-RIBOSE GLYCOHYDROLASE OARD1"/>
    <property type="match status" value="1"/>
</dbReference>
<dbReference type="InterPro" id="IPR043472">
    <property type="entry name" value="Macro_dom-like"/>
</dbReference>
<evidence type="ECO:0000313" key="3">
    <source>
        <dbReference type="Proteomes" id="UP001162164"/>
    </source>
</evidence>
<gene>
    <name evidence="2" type="ORF">NQ317_017436</name>
</gene>
<comment type="caution">
    <text evidence="2">The sequence shown here is derived from an EMBL/GenBank/DDBJ whole genome shotgun (WGS) entry which is preliminary data.</text>
</comment>
<evidence type="ECO:0000256" key="1">
    <source>
        <dbReference type="SAM" id="SignalP"/>
    </source>
</evidence>
<reference evidence="2" key="1">
    <citation type="journal article" date="2023" name="Insect Mol. Biol.">
        <title>Genome sequencing provides insights into the evolution of gene families encoding plant cell wall-degrading enzymes in longhorned beetles.</title>
        <authorList>
            <person name="Shin N.R."/>
            <person name="Okamura Y."/>
            <person name="Kirsch R."/>
            <person name="Pauchet Y."/>
        </authorList>
    </citation>
    <scope>NUCLEOTIDE SEQUENCE</scope>
    <source>
        <strain evidence="2">MMC_N1</strain>
    </source>
</reference>
<feature type="signal peptide" evidence="1">
    <location>
        <begin position="1"/>
        <end position="24"/>
    </location>
</feature>
<name>A0ABQ9J9X0_9CUCU</name>
<dbReference type="SUPFAM" id="SSF52949">
    <property type="entry name" value="Macro domain-like"/>
    <property type="match status" value="1"/>
</dbReference>
<dbReference type="InterPro" id="IPR050892">
    <property type="entry name" value="ADP-ribose_metab_enzymes"/>
</dbReference>
<accession>A0ABQ9J9X0</accession>
<keyword evidence="3" id="KW-1185">Reference proteome</keyword>
<keyword evidence="1" id="KW-0732">Signal</keyword>
<organism evidence="2 3">
    <name type="scientific">Molorchus minor</name>
    <dbReference type="NCBI Taxonomy" id="1323400"/>
    <lineage>
        <taxon>Eukaryota</taxon>
        <taxon>Metazoa</taxon>
        <taxon>Ecdysozoa</taxon>
        <taxon>Arthropoda</taxon>
        <taxon>Hexapoda</taxon>
        <taxon>Insecta</taxon>
        <taxon>Pterygota</taxon>
        <taxon>Neoptera</taxon>
        <taxon>Endopterygota</taxon>
        <taxon>Coleoptera</taxon>
        <taxon>Polyphaga</taxon>
        <taxon>Cucujiformia</taxon>
        <taxon>Chrysomeloidea</taxon>
        <taxon>Cerambycidae</taxon>
        <taxon>Lamiinae</taxon>
        <taxon>Monochamini</taxon>
        <taxon>Molorchus</taxon>
    </lineage>
</organism>
<dbReference type="Gene3D" id="3.40.220.10">
    <property type="entry name" value="Leucine Aminopeptidase, subunit E, domain 1"/>
    <property type="match status" value="2"/>
</dbReference>
<sequence>MWHIALLPQALQILFIKSIMMAQAFKGDLFTAPDDYSLAHCVSKDFKMEKGIAKEFKNKFGGVDQLRNQGKEVGEVARLGLNGRNIYYLCHGPEPFLSIPRRQVTVALNEWAESTLGEHWRLSRGVEDNPNCPGCGEAEETAFHFLGQCEAFGRLRFVIFGSVTLRREEGGKKGPYVAYLPGTANPKTYYYLVTKNRYYEKPSYENMWNALRNLRRECDENEEKVLALPQTGGGLDKL</sequence>
<feature type="chain" id="PRO_5047323753" evidence="1">
    <location>
        <begin position="25"/>
        <end position="238"/>
    </location>
</feature>
<dbReference type="Proteomes" id="UP001162164">
    <property type="component" value="Unassembled WGS sequence"/>
</dbReference>
<protein>
    <submittedName>
        <fullName evidence="2">Uncharacterized protein</fullName>
    </submittedName>
</protein>
<dbReference type="PANTHER" id="PTHR12521">
    <property type="entry name" value="PROTEIN C6ORF130"/>
    <property type="match status" value="1"/>
</dbReference>